<keyword evidence="3 5" id="KW-1133">Transmembrane helix</keyword>
<dbReference type="InterPro" id="IPR036259">
    <property type="entry name" value="MFS_trans_sf"/>
</dbReference>
<dbReference type="RefSeq" id="WP_025227396.1">
    <property type="nucleotide sequence ID" value="NZ_CP007139.1"/>
</dbReference>
<dbReference type="Pfam" id="PF07690">
    <property type="entry name" value="MFS_1"/>
    <property type="match status" value="1"/>
</dbReference>
<dbReference type="PANTHER" id="PTHR11662">
    <property type="entry name" value="SOLUTE CARRIER FAMILY 17"/>
    <property type="match status" value="1"/>
</dbReference>
<dbReference type="SUPFAM" id="SSF103473">
    <property type="entry name" value="MFS general substrate transporter"/>
    <property type="match status" value="1"/>
</dbReference>
<feature type="transmembrane region" description="Helical" evidence="5">
    <location>
        <begin position="12"/>
        <end position="38"/>
    </location>
</feature>
<feature type="transmembrane region" description="Helical" evidence="5">
    <location>
        <begin position="300"/>
        <end position="319"/>
    </location>
</feature>
<dbReference type="STRING" id="661478.OP10G_0580"/>
<dbReference type="AlphaFoldDB" id="A0A068NK34"/>
<dbReference type="KEGG" id="fgi:OP10G_0580"/>
<dbReference type="Proteomes" id="UP000027982">
    <property type="component" value="Chromosome"/>
</dbReference>
<evidence type="ECO:0000256" key="4">
    <source>
        <dbReference type="ARBA" id="ARBA00023136"/>
    </source>
</evidence>
<organism evidence="7 8">
    <name type="scientific">Fimbriimonas ginsengisoli Gsoil 348</name>
    <dbReference type="NCBI Taxonomy" id="661478"/>
    <lineage>
        <taxon>Bacteria</taxon>
        <taxon>Bacillati</taxon>
        <taxon>Armatimonadota</taxon>
        <taxon>Fimbriimonadia</taxon>
        <taxon>Fimbriimonadales</taxon>
        <taxon>Fimbriimonadaceae</taxon>
        <taxon>Fimbriimonas</taxon>
    </lineage>
</organism>
<gene>
    <name evidence="7" type="ORF">OP10G_0580</name>
</gene>
<dbReference type="GO" id="GO:0005886">
    <property type="term" value="C:plasma membrane"/>
    <property type="evidence" value="ECO:0007669"/>
    <property type="project" value="UniProtKB-SubCell"/>
</dbReference>
<feature type="domain" description="Major facilitator superfamily (MFS) profile" evidence="6">
    <location>
        <begin position="13"/>
        <end position="422"/>
    </location>
</feature>
<evidence type="ECO:0000256" key="5">
    <source>
        <dbReference type="SAM" id="Phobius"/>
    </source>
</evidence>
<dbReference type="CDD" id="cd17319">
    <property type="entry name" value="MFS_ExuT_GudP_like"/>
    <property type="match status" value="1"/>
</dbReference>
<keyword evidence="2 5" id="KW-0812">Transmembrane</keyword>
<dbReference type="InterPro" id="IPR020846">
    <property type="entry name" value="MFS_dom"/>
</dbReference>
<evidence type="ECO:0000313" key="7">
    <source>
        <dbReference type="EMBL" id="AIE83948.1"/>
    </source>
</evidence>
<accession>A0A068NK34</accession>
<dbReference type="InterPro" id="IPR050382">
    <property type="entry name" value="MFS_Na/Anion_cotransporter"/>
</dbReference>
<evidence type="ECO:0000259" key="6">
    <source>
        <dbReference type="PROSITE" id="PS50850"/>
    </source>
</evidence>
<dbReference type="Gene3D" id="1.20.1250.20">
    <property type="entry name" value="MFS general substrate transporter like domains"/>
    <property type="match status" value="2"/>
</dbReference>
<feature type="transmembrane region" description="Helical" evidence="5">
    <location>
        <begin position="83"/>
        <end position="110"/>
    </location>
</feature>
<dbReference type="OrthoDB" id="9781156at2"/>
<feature type="transmembrane region" description="Helical" evidence="5">
    <location>
        <begin position="398"/>
        <end position="418"/>
    </location>
</feature>
<feature type="transmembrane region" description="Helical" evidence="5">
    <location>
        <begin position="264"/>
        <end position="288"/>
    </location>
</feature>
<name>A0A068NK34_FIMGI</name>
<comment type="subcellular location">
    <subcellularLocation>
        <location evidence="1">Cell membrane</location>
        <topology evidence="1">Multi-pass membrane protein</topology>
    </subcellularLocation>
</comment>
<feature type="transmembrane region" description="Helical" evidence="5">
    <location>
        <begin position="50"/>
        <end position="71"/>
    </location>
</feature>
<proteinExistence type="predicted"/>
<dbReference type="HOGENOM" id="CLU_001265_5_1_0"/>
<keyword evidence="8" id="KW-1185">Reference proteome</keyword>
<dbReference type="PANTHER" id="PTHR11662:SF285">
    <property type="entry name" value="HEXURONATE TRANSPORTER"/>
    <property type="match status" value="1"/>
</dbReference>
<feature type="transmembrane region" description="Helical" evidence="5">
    <location>
        <begin position="430"/>
        <end position="453"/>
    </location>
</feature>
<evidence type="ECO:0000256" key="3">
    <source>
        <dbReference type="ARBA" id="ARBA00022989"/>
    </source>
</evidence>
<dbReference type="PROSITE" id="PS50850">
    <property type="entry name" value="MFS"/>
    <property type="match status" value="1"/>
</dbReference>
<evidence type="ECO:0000256" key="2">
    <source>
        <dbReference type="ARBA" id="ARBA00022692"/>
    </source>
</evidence>
<dbReference type="GO" id="GO:0015134">
    <property type="term" value="F:hexuronate transmembrane transporter activity"/>
    <property type="evidence" value="ECO:0007669"/>
    <property type="project" value="TreeGrafter"/>
</dbReference>
<feature type="transmembrane region" description="Helical" evidence="5">
    <location>
        <begin position="364"/>
        <end position="386"/>
    </location>
</feature>
<evidence type="ECO:0000313" key="8">
    <source>
        <dbReference type="Proteomes" id="UP000027982"/>
    </source>
</evidence>
<dbReference type="InterPro" id="IPR011701">
    <property type="entry name" value="MFS"/>
</dbReference>
<keyword evidence="4 5" id="KW-0472">Membrane</keyword>
<reference evidence="7 8" key="1">
    <citation type="journal article" date="2014" name="PLoS ONE">
        <title>The first complete genome sequence of the class fimbriimonadia in the phylum armatimonadetes.</title>
        <authorList>
            <person name="Hu Z.Y."/>
            <person name="Wang Y.Z."/>
            <person name="Im W.T."/>
            <person name="Wang S.Y."/>
            <person name="Zhao G.P."/>
            <person name="Zheng H.J."/>
            <person name="Quan Z.X."/>
        </authorList>
    </citation>
    <scope>NUCLEOTIDE SEQUENCE [LARGE SCALE GENOMIC DNA]</scope>
    <source>
        <strain evidence="7">Gsoil 348</strain>
    </source>
</reference>
<sequence length="544" mass="59211">MNPTVATRFRWTICALIFFATTVNYLDRFLFSLLVPFFEDELRLGPTDLALLNVSFALPYGFVMIFVGRYVDRVGIKRGLGSAFLLWNVASIAHAFVNSLTGFIGIRFLLGVGESGMFPSAVKTMTEWFPVKERSLATGLFNAGSNMGAMLAPLIGVAIAAKFGWRTCFFVTGGVGIVWIFFWNKLYRSPEEHPKVSESELAYIRQDREPPEEPVSFAQLFAMRPVYGLGIAKALSDAPWWLYLTWVPKFLVDQFHVSAGAMALAIPVIYLIADVGSVAGGWLSSLLIHRGLSVGKARKLTMLACAILVLPVMTVGFLVDHAPIAGIPCFYWAVGIIALAAGAHQGWSCNLFTLISDSVPKNAIAVAVGAINGFAMVGVAALQFFVGWSVQVTSSYTLPFVVAGLLYLVALVVIQIFLPRVERVSGVPRANMSLVYAGAAAVIAGLGMLQYLLNKPPYTSLSDYLAKRSTELKASGPPVEGPAAHVGWMEAHWYMWQPATGKPKLELIKLDTQSRPFVESKGVKAARYKGPDLPTVNSGFHLPQ</sequence>
<evidence type="ECO:0000256" key="1">
    <source>
        <dbReference type="ARBA" id="ARBA00004651"/>
    </source>
</evidence>
<feature type="transmembrane region" description="Helical" evidence="5">
    <location>
        <begin position="163"/>
        <end position="183"/>
    </location>
</feature>
<dbReference type="eggNOG" id="COG2271">
    <property type="taxonomic scope" value="Bacteria"/>
</dbReference>
<protein>
    <submittedName>
        <fullName evidence="7">Hexuronate transporter</fullName>
    </submittedName>
</protein>
<feature type="transmembrane region" description="Helical" evidence="5">
    <location>
        <begin position="325"/>
        <end position="343"/>
    </location>
</feature>
<dbReference type="EMBL" id="CP007139">
    <property type="protein sequence ID" value="AIE83948.1"/>
    <property type="molecule type" value="Genomic_DNA"/>
</dbReference>